<evidence type="ECO:0000313" key="1">
    <source>
        <dbReference type="EMBL" id="MBP1838683.1"/>
    </source>
</evidence>
<reference evidence="1" key="1">
    <citation type="submission" date="2021-03" db="EMBL/GenBank/DDBJ databases">
        <title>Genomic Encyclopedia of Type Strains, Phase IV (KMG-IV): sequencing the most valuable type-strain genomes for metagenomic binning, comparative biology and taxonomic classification.</title>
        <authorList>
            <person name="Goeker M."/>
        </authorList>
    </citation>
    <scope>NUCLEOTIDE SEQUENCE</scope>
    <source>
        <strain evidence="1">DSM 15523</strain>
        <strain evidence="2 4">DSM 16476</strain>
    </source>
</reference>
<keyword evidence="4" id="KW-1185">Reference proteome</keyword>
<evidence type="ECO:0000313" key="2">
    <source>
        <dbReference type="EMBL" id="MDQ0335183.1"/>
    </source>
</evidence>
<accession>A0A9X1C8L6</accession>
<dbReference type="Proteomes" id="UP001231587">
    <property type="component" value="Unassembled WGS sequence"/>
</dbReference>
<proteinExistence type="predicted"/>
<comment type="caution">
    <text evidence="1">The sequence shown here is derived from an EMBL/GenBank/DDBJ whole genome shotgun (WGS) entry which is preliminary data.</text>
</comment>
<name>A0A9X1C8L6_9FLAO</name>
<sequence>MKNTIYIYLVILISTLSSCTDVIDVEVPTADARLVIEASLDWEKGTSGQTQTIKLSTTTPYFDTDETNSVTGAEVTVTRDKDGAVYVFEDQLNGEYTTDAFGAILEESYTLKVIYNNETYTATETLLPTTSITSVTQSRDGGFSQDALELNVYFNDPADETNFYILRYHEVGDLYPTLSSVSDEFLNGNEIHLFFEKDGDDDGDEFEPGDIVDINLYNVSETYYNYMDILISQSGSSGNPFSPAPVELKGNCINITDADNYPYGYFRVTQTDSETYTFIEDEDE</sequence>
<dbReference type="InterPro" id="IPR025345">
    <property type="entry name" value="DUF4249"/>
</dbReference>
<organism evidence="1 3">
    <name type="scientific">Formosa algae</name>
    <dbReference type="NCBI Taxonomy" id="225843"/>
    <lineage>
        <taxon>Bacteria</taxon>
        <taxon>Pseudomonadati</taxon>
        <taxon>Bacteroidota</taxon>
        <taxon>Flavobacteriia</taxon>
        <taxon>Flavobacteriales</taxon>
        <taxon>Flavobacteriaceae</taxon>
        <taxon>Formosa</taxon>
    </lineage>
</organism>
<evidence type="ECO:0000313" key="4">
    <source>
        <dbReference type="Proteomes" id="UP001231587"/>
    </source>
</evidence>
<dbReference type="PROSITE" id="PS51257">
    <property type="entry name" value="PROKAR_LIPOPROTEIN"/>
    <property type="match status" value="1"/>
</dbReference>
<dbReference type="Proteomes" id="UP001138672">
    <property type="component" value="Unassembled WGS sequence"/>
</dbReference>
<gene>
    <name evidence="1" type="ORF">J2Z56_000579</name>
    <name evidence="2" type="ORF">J2Z57_001629</name>
</gene>
<dbReference type="EMBL" id="JAGGJQ010000001">
    <property type="protein sequence ID" value="MBP1838683.1"/>
    <property type="molecule type" value="Genomic_DNA"/>
</dbReference>
<protein>
    <recommendedName>
        <fullName evidence="5">DUF4249 domain-containing protein</fullName>
    </recommendedName>
</protein>
<dbReference type="Pfam" id="PF14054">
    <property type="entry name" value="DUF4249"/>
    <property type="match status" value="1"/>
</dbReference>
<evidence type="ECO:0000313" key="3">
    <source>
        <dbReference type="Proteomes" id="UP001138672"/>
    </source>
</evidence>
<dbReference type="OrthoDB" id="1430047at2"/>
<dbReference type="AlphaFoldDB" id="A0A9X1C8L6"/>
<evidence type="ECO:0008006" key="5">
    <source>
        <dbReference type="Google" id="ProtNLM"/>
    </source>
</evidence>
<dbReference type="EMBL" id="JAUSUU010000004">
    <property type="protein sequence ID" value="MDQ0335183.1"/>
    <property type="molecule type" value="Genomic_DNA"/>
</dbReference>
<dbReference type="RefSeq" id="WP_057781617.1">
    <property type="nucleotide sequence ID" value="NZ_JAGGJQ010000001.1"/>
</dbReference>